<accession>A0ABM8VXX6</accession>
<evidence type="ECO:0000313" key="1">
    <source>
        <dbReference type="EMBL" id="CAG8474492.1"/>
    </source>
</evidence>
<keyword evidence="2" id="KW-1185">Reference proteome</keyword>
<evidence type="ECO:0000313" key="2">
    <source>
        <dbReference type="Proteomes" id="UP000789901"/>
    </source>
</evidence>
<reference evidence="1 2" key="1">
    <citation type="submission" date="2021-06" db="EMBL/GenBank/DDBJ databases">
        <authorList>
            <person name="Kallberg Y."/>
            <person name="Tangrot J."/>
            <person name="Rosling A."/>
        </authorList>
    </citation>
    <scope>NUCLEOTIDE SEQUENCE [LARGE SCALE GENOMIC DNA]</scope>
    <source>
        <strain evidence="1 2">120-4 pot B 10/14</strain>
    </source>
</reference>
<sequence>MTTTLNISTFSKPTPITQLRKLATKIAKKFAKENQATETTEHHTHYFYCYLKAYLKAAANNDKKYFTDYFPQAEEFIINYYKITIPDANDNALFFFSKPTKSETTNNETDSPFQ</sequence>
<dbReference type="EMBL" id="CAJVQB010000202">
    <property type="protein sequence ID" value="CAG8474492.1"/>
    <property type="molecule type" value="Genomic_DNA"/>
</dbReference>
<organism evidence="1 2">
    <name type="scientific">Gigaspora margarita</name>
    <dbReference type="NCBI Taxonomy" id="4874"/>
    <lineage>
        <taxon>Eukaryota</taxon>
        <taxon>Fungi</taxon>
        <taxon>Fungi incertae sedis</taxon>
        <taxon>Mucoromycota</taxon>
        <taxon>Glomeromycotina</taxon>
        <taxon>Glomeromycetes</taxon>
        <taxon>Diversisporales</taxon>
        <taxon>Gigasporaceae</taxon>
        <taxon>Gigaspora</taxon>
    </lineage>
</organism>
<comment type="caution">
    <text evidence="1">The sequence shown here is derived from an EMBL/GenBank/DDBJ whole genome shotgun (WGS) entry which is preliminary data.</text>
</comment>
<gene>
    <name evidence="1" type="ORF">GMARGA_LOCUS936</name>
</gene>
<proteinExistence type="predicted"/>
<name>A0ABM8VXX6_GIGMA</name>
<dbReference type="Proteomes" id="UP000789901">
    <property type="component" value="Unassembled WGS sequence"/>
</dbReference>
<protein>
    <submittedName>
        <fullName evidence="1">22441_t:CDS:1</fullName>
    </submittedName>
</protein>